<dbReference type="Proteomes" id="UP000268033">
    <property type="component" value="Unassembled WGS sequence"/>
</dbReference>
<sequence length="443" mass="48398">MFSYYLRLAWLSFKGSPVMSALMVLAIAVGVGVAMSTLTLQYVMSSNALADKNDQLYYVQLDIRPSDNSGPQHTRNGIPDQLAYPDAEALLQSDIPTRQVAMHQWGGTITSPNPDIRPALISMRVTTRDFFSLFDVPLLYGTVWDKSADTQGQYQVVLSKRTSQQMFGEENPVGKSVEINGQPYEVVGVAADFEPAPSVQDLTTGSFGGNADAYVPFGLHRPLSLMPWGNMSCMGGGSDNGNTEGYEGLLQSNCIWLQYWVQLDSPEQKARYQQFLANYVKDQHKQGRFERDQGAVLSTPAQWLYQNRVVGNDTQLLTWLAFAFLLVCIINTIALLLAKFLRMAPQAGVRRALGASRSAVFTQHLIESALVGVIGGLLGIGLALLGLVAIRQLVAPSMAAIVHMDPLMMCVTAGLALVASLLAGVYPAWRISTTTPAYYLKTQ</sequence>
<keyword evidence="10" id="KW-1185">Reference proteome</keyword>
<feature type="transmembrane region" description="Helical" evidence="6">
    <location>
        <begin position="316"/>
        <end position="341"/>
    </location>
</feature>
<dbReference type="EMBL" id="RJUL01000007">
    <property type="protein sequence ID" value="ROQ24239.1"/>
    <property type="molecule type" value="Genomic_DNA"/>
</dbReference>
<dbReference type="Pfam" id="PF12704">
    <property type="entry name" value="MacB_PCD"/>
    <property type="match status" value="1"/>
</dbReference>
<keyword evidence="2" id="KW-1003">Cell membrane</keyword>
<feature type="transmembrane region" description="Helical" evidence="6">
    <location>
        <begin position="369"/>
        <end position="394"/>
    </location>
</feature>
<keyword evidence="3 6" id="KW-0812">Transmembrane</keyword>
<accession>A0A3N1P849</accession>
<feature type="domain" description="ABC3 transporter permease C-terminal" evidence="7">
    <location>
        <begin position="321"/>
        <end position="436"/>
    </location>
</feature>
<gene>
    <name evidence="9" type="ORF">EDC28_107120</name>
</gene>
<evidence type="ECO:0000259" key="8">
    <source>
        <dbReference type="Pfam" id="PF12704"/>
    </source>
</evidence>
<reference evidence="9 10" key="1">
    <citation type="submission" date="2018-11" db="EMBL/GenBank/DDBJ databases">
        <title>Genomic Encyclopedia of Type Strains, Phase IV (KMG-IV): sequencing the most valuable type-strain genomes for metagenomic binning, comparative biology and taxonomic classification.</title>
        <authorList>
            <person name="Goeker M."/>
        </authorList>
    </citation>
    <scope>NUCLEOTIDE SEQUENCE [LARGE SCALE GENOMIC DNA]</scope>
    <source>
        <strain evidence="9 10">DSM 21945</strain>
    </source>
</reference>
<protein>
    <submittedName>
        <fullName evidence="9">Putative ABC transport system permease protein</fullName>
    </submittedName>
</protein>
<dbReference type="RefSeq" id="WP_123421988.1">
    <property type="nucleotide sequence ID" value="NZ_RJUL01000007.1"/>
</dbReference>
<dbReference type="Pfam" id="PF02687">
    <property type="entry name" value="FtsX"/>
    <property type="match status" value="1"/>
</dbReference>
<dbReference type="STRING" id="584787.GCA_001247655_00686"/>
<evidence type="ECO:0000256" key="5">
    <source>
        <dbReference type="ARBA" id="ARBA00023136"/>
    </source>
</evidence>
<dbReference type="InterPro" id="IPR050250">
    <property type="entry name" value="Macrolide_Exporter_MacB"/>
</dbReference>
<name>A0A3N1P849_9GAMM</name>
<dbReference type="PANTHER" id="PTHR30572:SF18">
    <property type="entry name" value="ABC-TYPE MACROLIDE FAMILY EXPORT SYSTEM PERMEASE COMPONENT 2"/>
    <property type="match status" value="1"/>
</dbReference>
<dbReference type="PANTHER" id="PTHR30572">
    <property type="entry name" value="MEMBRANE COMPONENT OF TRANSPORTER-RELATED"/>
    <property type="match status" value="1"/>
</dbReference>
<keyword evidence="5 6" id="KW-0472">Membrane</keyword>
<evidence type="ECO:0000256" key="1">
    <source>
        <dbReference type="ARBA" id="ARBA00004651"/>
    </source>
</evidence>
<comment type="subcellular location">
    <subcellularLocation>
        <location evidence="1">Cell membrane</location>
        <topology evidence="1">Multi-pass membrane protein</topology>
    </subcellularLocation>
</comment>
<evidence type="ECO:0000256" key="6">
    <source>
        <dbReference type="SAM" id="Phobius"/>
    </source>
</evidence>
<dbReference type="GO" id="GO:0022857">
    <property type="term" value="F:transmembrane transporter activity"/>
    <property type="evidence" value="ECO:0007669"/>
    <property type="project" value="TreeGrafter"/>
</dbReference>
<keyword evidence="4 6" id="KW-1133">Transmembrane helix</keyword>
<dbReference type="InterPro" id="IPR025857">
    <property type="entry name" value="MacB_PCD"/>
</dbReference>
<organism evidence="9 10">
    <name type="scientific">Gallaecimonas pentaromativorans</name>
    <dbReference type="NCBI Taxonomy" id="584787"/>
    <lineage>
        <taxon>Bacteria</taxon>
        <taxon>Pseudomonadati</taxon>
        <taxon>Pseudomonadota</taxon>
        <taxon>Gammaproteobacteria</taxon>
        <taxon>Enterobacterales</taxon>
        <taxon>Gallaecimonadaceae</taxon>
        <taxon>Gallaecimonas</taxon>
    </lineage>
</organism>
<proteinExistence type="predicted"/>
<dbReference type="InterPro" id="IPR003838">
    <property type="entry name" value="ABC3_permease_C"/>
</dbReference>
<dbReference type="GO" id="GO:0005886">
    <property type="term" value="C:plasma membrane"/>
    <property type="evidence" value="ECO:0007669"/>
    <property type="project" value="UniProtKB-SubCell"/>
</dbReference>
<evidence type="ECO:0000256" key="2">
    <source>
        <dbReference type="ARBA" id="ARBA00022475"/>
    </source>
</evidence>
<evidence type="ECO:0000313" key="10">
    <source>
        <dbReference type="Proteomes" id="UP000268033"/>
    </source>
</evidence>
<evidence type="ECO:0000313" key="9">
    <source>
        <dbReference type="EMBL" id="ROQ24239.1"/>
    </source>
</evidence>
<comment type="caution">
    <text evidence="9">The sequence shown here is derived from an EMBL/GenBank/DDBJ whole genome shotgun (WGS) entry which is preliminary data.</text>
</comment>
<evidence type="ECO:0000256" key="4">
    <source>
        <dbReference type="ARBA" id="ARBA00022989"/>
    </source>
</evidence>
<feature type="domain" description="MacB-like periplasmic core" evidence="8">
    <location>
        <begin position="20"/>
        <end position="269"/>
    </location>
</feature>
<dbReference type="AlphaFoldDB" id="A0A3N1P849"/>
<feature type="transmembrane region" description="Helical" evidence="6">
    <location>
        <begin position="406"/>
        <end position="429"/>
    </location>
</feature>
<evidence type="ECO:0000256" key="3">
    <source>
        <dbReference type="ARBA" id="ARBA00022692"/>
    </source>
</evidence>
<evidence type="ECO:0000259" key="7">
    <source>
        <dbReference type="Pfam" id="PF02687"/>
    </source>
</evidence>